<dbReference type="PANTHER" id="PTHR21237:SF23">
    <property type="entry name" value="GRPE PROTEIN HOMOLOG, MITOCHONDRIAL"/>
    <property type="match status" value="1"/>
</dbReference>
<evidence type="ECO:0000256" key="3">
    <source>
        <dbReference type="HAMAP-Rule" id="MF_01151"/>
    </source>
</evidence>
<dbReference type="Gene3D" id="2.30.22.10">
    <property type="entry name" value="Head domain of nucleotide exchange factor GrpE"/>
    <property type="match status" value="1"/>
</dbReference>
<gene>
    <name evidence="3 7" type="primary">grpE</name>
    <name evidence="7" type="ORF">ACFP7A_00225</name>
</gene>
<dbReference type="Gene3D" id="3.90.20.20">
    <property type="match status" value="1"/>
</dbReference>
<accession>A0ABW1W8V2</accession>
<feature type="compositionally biased region" description="Polar residues" evidence="6">
    <location>
        <begin position="22"/>
        <end position="38"/>
    </location>
</feature>
<comment type="similarity">
    <text evidence="1 3 5">Belongs to the GrpE family.</text>
</comment>
<comment type="subcellular location">
    <subcellularLocation>
        <location evidence="3">Cytoplasm</location>
    </subcellularLocation>
</comment>
<evidence type="ECO:0000313" key="7">
    <source>
        <dbReference type="EMBL" id="MFC6385013.1"/>
    </source>
</evidence>
<dbReference type="InterPro" id="IPR013805">
    <property type="entry name" value="GrpE_CC"/>
</dbReference>
<reference evidence="8" key="1">
    <citation type="journal article" date="2019" name="Int. J. Syst. Evol. Microbiol.">
        <title>The Global Catalogue of Microorganisms (GCM) 10K type strain sequencing project: providing services to taxonomists for standard genome sequencing and annotation.</title>
        <authorList>
            <consortium name="The Broad Institute Genomics Platform"/>
            <consortium name="The Broad Institute Genome Sequencing Center for Infectious Disease"/>
            <person name="Wu L."/>
            <person name="Ma J."/>
        </authorList>
    </citation>
    <scope>NUCLEOTIDE SEQUENCE [LARGE SCALE GENOMIC DNA]</scope>
    <source>
        <strain evidence="8">CCUG 42001</strain>
    </source>
</reference>
<evidence type="ECO:0000256" key="1">
    <source>
        <dbReference type="ARBA" id="ARBA00009054"/>
    </source>
</evidence>
<dbReference type="SUPFAM" id="SSF51064">
    <property type="entry name" value="Head domain of nucleotide exchange factor GrpE"/>
    <property type="match status" value="1"/>
</dbReference>
<dbReference type="RefSeq" id="WP_253053881.1">
    <property type="nucleotide sequence ID" value="NZ_JAMXWN010000005.1"/>
</dbReference>
<dbReference type="SUPFAM" id="SSF58014">
    <property type="entry name" value="Coiled-coil domain of nucleotide exchange factor GrpE"/>
    <property type="match status" value="1"/>
</dbReference>
<keyword evidence="3" id="KW-0963">Cytoplasm</keyword>
<dbReference type="PRINTS" id="PR00773">
    <property type="entry name" value="GRPEPROTEIN"/>
</dbReference>
<organism evidence="7 8">
    <name type="scientific">Sporolactobacillus kofuensis</name>
    <dbReference type="NCBI Taxonomy" id="269672"/>
    <lineage>
        <taxon>Bacteria</taxon>
        <taxon>Bacillati</taxon>
        <taxon>Bacillota</taxon>
        <taxon>Bacilli</taxon>
        <taxon>Bacillales</taxon>
        <taxon>Sporolactobacillaceae</taxon>
        <taxon>Sporolactobacillus</taxon>
    </lineage>
</organism>
<comment type="subunit">
    <text evidence="3">Homodimer.</text>
</comment>
<dbReference type="Pfam" id="PF01025">
    <property type="entry name" value="GrpE"/>
    <property type="match status" value="1"/>
</dbReference>
<dbReference type="PROSITE" id="PS01071">
    <property type="entry name" value="GRPE"/>
    <property type="match status" value="1"/>
</dbReference>
<evidence type="ECO:0000313" key="8">
    <source>
        <dbReference type="Proteomes" id="UP001596267"/>
    </source>
</evidence>
<dbReference type="PANTHER" id="PTHR21237">
    <property type="entry name" value="GRPE PROTEIN"/>
    <property type="match status" value="1"/>
</dbReference>
<dbReference type="InterPro" id="IPR000740">
    <property type="entry name" value="GrpE"/>
</dbReference>
<evidence type="ECO:0000256" key="5">
    <source>
        <dbReference type="RuleBase" id="RU004478"/>
    </source>
</evidence>
<keyword evidence="8" id="KW-1185">Reference proteome</keyword>
<evidence type="ECO:0000256" key="2">
    <source>
        <dbReference type="ARBA" id="ARBA00023186"/>
    </source>
</evidence>
<dbReference type="EMBL" id="JBHSTQ010000001">
    <property type="protein sequence ID" value="MFC6385013.1"/>
    <property type="molecule type" value="Genomic_DNA"/>
</dbReference>
<dbReference type="HAMAP" id="MF_01151">
    <property type="entry name" value="GrpE"/>
    <property type="match status" value="1"/>
</dbReference>
<dbReference type="Proteomes" id="UP001596267">
    <property type="component" value="Unassembled WGS sequence"/>
</dbReference>
<name>A0ABW1W8V2_9BACL</name>
<dbReference type="InterPro" id="IPR009012">
    <property type="entry name" value="GrpE_head"/>
</dbReference>
<dbReference type="CDD" id="cd00446">
    <property type="entry name" value="GrpE"/>
    <property type="match status" value="1"/>
</dbReference>
<sequence>MAEQVNKETQNNDVESEEIKNTEQANTATGEGTSSEATVESEHAESSNDESSDSQDSLLKKIAEQTAEIEALKAQVDENNNRWLRTQADFDNFRKRTTKEKADSRKFRAQDLVSDMLEILDNFQRALAVETVSEDGQALKKGMEMVLSKLENALKKEGVEEIPSLHQPFDPNVHQAVMQEESAEHESGTVTQVLQAGYTLNGRVIRPAMVKVSS</sequence>
<proteinExistence type="inferred from homology"/>
<evidence type="ECO:0000256" key="4">
    <source>
        <dbReference type="RuleBase" id="RU000639"/>
    </source>
</evidence>
<dbReference type="NCBIfam" id="NF010738">
    <property type="entry name" value="PRK14140.1"/>
    <property type="match status" value="1"/>
</dbReference>
<comment type="caution">
    <text evidence="7">The sequence shown here is derived from an EMBL/GenBank/DDBJ whole genome shotgun (WGS) entry which is preliminary data.</text>
</comment>
<feature type="region of interest" description="Disordered" evidence="6">
    <location>
        <begin position="1"/>
        <end position="62"/>
    </location>
</feature>
<evidence type="ECO:0000256" key="6">
    <source>
        <dbReference type="SAM" id="MobiDB-lite"/>
    </source>
</evidence>
<keyword evidence="2 3" id="KW-0143">Chaperone</keyword>
<keyword evidence="3 4" id="KW-0346">Stress response</keyword>
<comment type="function">
    <text evidence="3 4">Participates actively in the response to hyperosmotic and heat shock by preventing the aggregation of stress-denatured proteins, in association with DnaK and GrpE. It is the nucleotide exchange factor for DnaK and may function as a thermosensor. Unfolded proteins bind initially to DnaJ; upon interaction with the DnaJ-bound protein, DnaK hydrolyzes its bound ATP, resulting in the formation of a stable complex. GrpE releases ADP from DnaK; ATP binding to DnaK triggers the release of the substrate protein, thus completing the reaction cycle. Several rounds of ATP-dependent interactions between DnaJ, DnaK and GrpE are required for fully efficient folding.</text>
</comment>
<protein>
    <recommendedName>
        <fullName evidence="3 4">Protein GrpE</fullName>
    </recommendedName>
    <alternativeName>
        <fullName evidence="3">HSP-70 cofactor</fullName>
    </alternativeName>
</protein>